<feature type="signal peptide" evidence="1">
    <location>
        <begin position="1"/>
        <end position="17"/>
    </location>
</feature>
<keyword evidence="1" id="KW-0732">Signal</keyword>
<dbReference type="OrthoDB" id="5307922at2759"/>
<feature type="chain" id="PRO_5021427688" evidence="1">
    <location>
        <begin position="18"/>
        <end position="392"/>
    </location>
</feature>
<evidence type="ECO:0000313" key="2">
    <source>
        <dbReference type="EMBL" id="TDL26077.1"/>
    </source>
</evidence>
<dbReference type="AlphaFoldDB" id="A0A4Y7QEH0"/>
<dbReference type="Gene3D" id="2.120.10.30">
    <property type="entry name" value="TolB, C-terminal domain"/>
    <property type="match status" value="1"/>
</dbReference>
<dbReference type="Proteomes" id="UP000294933">
    <property type="component" value="Unassembled WGS sequence"/>
</dbReference>
<dbReference type="EMBL" id="ML170162">
    <property type="protein sequence ID" value="TDL26077.1"/>
    <property type="molecule type" value="Genomic_DNA"/>
</dbReference>
<dbReference type="InterPro" id="IPR011042">
    <property type="entry name" value="6-blade_b-propeller_TolB-like"/>
</dbReference>
<reference evidence="2 3" key="1">
    <citation type="submission" date="2018-06" db="EMBL/GenBank/DDBJ databases">
        <title>A transcriptomic atlas of mushroom development highlights an independent origin of complex multicellularity.</title>
        <authorList>
            <consortium name="DOE Joint Genome Institute"/>
            <person name="Krizsan K."/>
            <person name="Almasi E."/>
            <person name="Merenyi Z."/>
            <person name="Sahu N."/>
            <person name="Viragh M."/>
            <person name="Koszo T."/>
            <person name="Mondo S."/>
            <person name="Kiss B."/>
            <person name="Balint B."/>
            <person name="Kues U."/>
            <person name="Barry K."/>
            <person name="Hegedus J.C."/>
            <person name="Henrissat B."/>
            <person name="Johnson J."/>
            <person name="Lipzen A."/>
            <person name="Ohm R."/>
            <person name="Nagy I."/>
            <person name="Pangilinan J."/>
            <person name="Yan J."/>
            <person name="Xiong Y."/>
            <person name="Grigoriev I.V."/>
            <person name="Hibbett D.S."/>
            <person name="Nagy L.G."/>
        </authorList>
    </citation>
    <scope>NUCLEOTIDE SEQUENCE [LARGE SCALE GENOMIC DNA]</scope>
    <source>
        <strain evidence="2 3">SZMC22713</strain>
    </source>
</reference>
<dbReference type="SUPFAM" id="SSF63829">
    <property type="entry name" value="Calcium-dependent phosphotriesterase"/>
    <property type="match status" value="1"/>
</dbReference>
<dbReference type="PANTHER" id="PTHR11799">
    <property type="entry name" value="PARAOXONASE"/>
    <property type="match status" value="1"/>
</dbReference>
<gene>
    <name evidence="2" type="ORF">BD410DRAFT_784100</name>
</gene>
<accession>A0A4Y7QEH0</accession>
<evidence type="ECO:0000256" key="1">
    <source>
        <dbReference type="SAM" id="SignalP"/>
    </source>
</evidence>
<organism evidence="2 3">
    <name type="scientific">Rickenella mellea</name>
    <dbReference type="NCBI Taxonomy" id="50990"/>
    <lineage>
        <taxon>Eukaryota</taxon>
        <taxon>Fungi</taxon>
        <taxon>Dikarya</taxon>
        <taxon>Basidiomycota</taxon>
        <taxon>Agaricomycotina</taxon>
        <taxon>Agaricomycetes</taxon>
        <taxon>Hymenochaetales</taxon>
        <taxon>Rickenellaceae</taxon>
        <taxon>Rickenella</taxon>
    </lineage>
</organism>
<keyword evidence="3" id="KW-1185">Reference proteome</keyword>
<dbReference type="VEuPathDB" id="FungiDB:BD410DRAFT_784100"/>
<name>A0A4Y7QEH0_9AGAM</name>
<protein>
    <submittedName>
        <fullName evidence="2">Calcium-dependent phosphotriesterase</fullName>
    </submittedName>
</protein>
<dbReference type="PANTHER" id="PTHR11799:SF12">
    <property type="entry name" value="PARAOXONASE-RELATED"/>
    <property type="match status" value="1"/>
</dbReference>
<sequence>MPRALLTSLAVVVAVLGAVFQLSIKPVLVTAGLGRVIVPVNNERCTGYPELQACEKIVIHQPTGLLYLACSTPASRTHWTPAAHRRNATGMSTADYIATFDPSTHKITHLRITGFDSPRGLSVHGMDVVPSSSSSDVLFVYLVNHRAPRDGLQAKKVGADSAIEVFKTTVGGKELAHVRTVEDPVIATPNDLIGAPDGKGFYFTNDHGLAKTGIFRDYNIDAFLKCATTNVGYCHVDEGCKIAVSHLLGANGITRTSGGAFLVAAPPFGQVYVLDEQSDHSLVVTDTIYLDRPIDNLAVDHTGNVWGAGLVNALHLTGIHFENPSIASPSSAIRFSLNDGQSKFFGEKYRVETMFEDDGNVASGTTSAAYDSERNRLFLHGLAAPQLTVCEL</sequence>
<evidence type="ECO:0000313" key="3">
    <source>
        <dbReference type="Proteomes" id="UP000294933"/>
    </source>
</evidence>
<proteinExistence type="predicted"/>
<dbReference type="InterPro" id="IPR051288">
    <property type="entry name" value="Serum_paraoxonase/arylesterase"/>
</dbReference>